<accession>A0AAX6MEY7</accession>
<dbReference type="Proteomes" id="UP001369815">
    <property type="component" value="Unassembled WGS sequence"/>
</dbReference>
<keyword evidence="2" id="KW-1185">Reference proteome</keyword>
<dbReference type="InterPro" id="IPR022085">
    <property type="entry name" value="OpdG"/>
</dbReference>
<gene>
    <name evidence="1" type="ORF">Daesc_007751</name>
</gene>
<name>A0AAX6MEY7_9PEZI</name>
<organism evidence="1 2">
    <name type="scientific">Daldinia eschscholtzii</name>
    <dbReference type="NCBI Taxonomy" id="292717"/>
    <lineage>
        <taxon>Eukaryota</taxon>
        <taxon>Fungi</taxon>
        <taxon>Dikarya</taxon>
        <taxon>Ascomycota</taxon>
        <taxon>Pezizomycotina</taxon>
        <taxon>Sordariomycetes</taxon>
        <taxon>Xylariomycetidae</taxon>
        <taxon>Xylariales</taxon>
        <taxon>Hypoxylaceae</taxon>
        <taxon>Daldinia</taxon>
    </lineage>
</organism>
<protein>
    <submittedName>
        <fullName evidence="1">Uncharacterized protein</fullName>
    </submittedName>
</protein>
<dbReference type="AlphaFoldDB" id="A0AAX6MEY7"/>
<comment type="caution">
    <text evidence="1">The sequence shown here is derived from an EMBL/GenBank/DDBJ whole genome shotgun (WGS) entry which is preliminary data.</text>
</comment>
<dbReference type="Pfam" id="PF12311">
    <property type="entry name" value="DUF3632"/>
    <property type="match status" value="1"/>
</dbReference>
<dbReference type="EMBL" id="JBANMG010000007">
    <property type="protein sequence ID" value="KAK6951220.1"/>
    <property type="molecule type" value="Genomic_DNA"/>
</dbReference>
<proteinExistence type="predicted"/>
<evidence type="ECO:0000313" key="1">
    <source>
        <dbReference type="EMBL" id="KAK6951220.1"/>
    </source>
</evidence>
<reference evidence="1 2" key="1">
    <citation type="journal article" date="2024" name="Front Chem Biol">
        <title>Unveiling the potential of Daldinia eschscholtzii MFLUCC 19-0629 through bioactivity and bioinformatics studies for enhanced sustainable agriculture production.</title>
        <authorList>
            <person name="Brooks S."/>
            <person name="Weaver J.A."/>
            <person name="Klomchit A."/>
            <person name="Alharthi S.A."/>
            <person name="Onlamun T."/>
            <person name="Nurani R."/>
            <person name="Vong T.K."/>
            <person name="Alberti F."/>
            <person name="Greco C."/>
        </authorList>
    </citation>
    <scope>NUCLEOTIDE SEQUENCE [LARGE SCALE GENOMIC DNA]</scope>
    <source>
        <strain evidence="1">MFLUCC 19-0629</strain>
    </source>
</reference>
<sequence>MAQFLAGEQSSFQVIFDLIYGAINYKSKPPPLTKEDVLRGLIFAYYSPQVRPHQDRCPPFNLHFHYFASSLYALGVIDDPVLCVFAMRDALETSWDNAQQHDRLLNSVGHWIISGGFKIIWQIKNGYEAVAPQTTLEHGELYELELDNTYGDCHPAPGLTMHRWQFWQQRIKDTMIFLVECERGPELRGNENIARQISAHMDMLAGQPNS</sequence>
<evidence type="ECO:0000313" key="2">
    <source>
        <dbReference type="Proteomes" id="UP001369815"/>
    </source>
</evidence>